<keyword evidence="4 10" id="KW-0808">Transferase</keyword>
<evidence type="ECO:0000256" key="8">
    <source>
        <dbReference type="ARBA" id="ARBA00023306"/>
    </source>
</evidence>
<evidence type="ECO:0000256" key="6">
    <source>
        <dbReference type="ARBA" id="ARBA00022984"/>
    </source>
</evidence>
<accession>A0AA95I7R6</accession>
<dbReference type="GO" id="GO:0005886">
    <property type="term" value="C:plasma membrane"/>
    <property type="evidence" value="ECO:0007669"/>
    <property type="project" value="UniProtKB-SubCell"/>
</dbReference>
<dbReference type="SUPFAM" id="SSF53756">
    <property type="entry name" value="UDP-Glycosyltransferase/glycogen phosphorylase"/>
    <property type="match status" value="1"/>
</dbReference>
<dbReference type="GO" id="GO:0050511">
    <property type="term" value="F:undecaprenyldiphospho-muramoylpentapeptide beta-N-acetylglucosaminyltransferase activity"/>
    <property type="evidence" value="ECO:0007669"/>
    <property type="project" value="UniProtKB-UniRule"/>
</dbReference>
<dbReference type="EMBL" id="CP126084">
    <property type="protein sequence ID" value="WHX50776.1"/>
    <property type="molecule type" value="Genomic_DNA"/>
</dbReference>
<dbReference type="KEGG" id="pwn:QNH46_09065"/>
<sequence length="356" mass="40152">MDKIILTGGGTSGHVTPNLSLLPSLLDSGWEIHYFGTQNGIESKIVPRQFVTYHSIKAGKWRRYFDWKNFIDPINVLIGIMQATVQIRKIKPRVIFSKGGYVSVPVVIAGWLNRVPVIAHESDLTPGLANRISTPFVHQLCTSFEETLNFLPSTKSLHVGSPIREDLLNGDRETGLRLCGFNDQKPIVLILGGSLGSVKLNKCVRDTLPVLLENFQIVHLCGKGKMDNEWIGIEGYKQFEYVDKEMSHIYKITDIAVARSGSNSIFEFLRLRIPSLLIPLPKTASRGDQIINAATFERLGYSKTLLEEHITNEIFVKELFEVYKKRNDYIENMKKAAVPDGKSNILHILKKYKSEV</sequence>
<comment type="caution">
    <text evidence="10">Lacks conserved residue(s) required for the propagation of feature annotation.</text>
</comment>
<comment type="subcellular location">
    <subcellularLocation>
        <location evidence="10">Cell membrane</location>
        <topology evidence="10">Peripheral membrane protein</topology>
        <orientation evidence="10">Cytoplasmic side</orientation>
    </subcellularLocation>
</comment>
<evidence type="ECO:0000256" key="5">
    <source>
        <dbReference type="ARBA" id="ARBA00022960"/>
    </source>
</evidence>
<dbReference type="GO" id="GO:0005975">
    <property type="term" value="P:carbohydrate metabolic process"/>
    <property type="evidence" value="ECO:0007669"/>
    <property type="project" value="InterPro"/>
</dbReference>
<evidence type="ECO:0000259" key="12">
    <source>
        <dbReference type="Pfam" id="PF04101"/>
    </source>
</evidence>
<feature type="binding site" evidence="10">
    <location>
        <position position="289"/>
    </location>
    <ligand>
        <name>UDP-N-acetyl-alpha-D-glucosamine</name>
        <dbReference type="ChEBI" id="CHEBI:57705"/>
    </ligand>
</feature>
<reference evidence="13" key="1">
    <citation type="submission" date="2023-05" db="EMBL/GenBank/DDBJ databases">
        <title>Comparative genomics of Bacillaceae isolates and their secondary metabolite potential.</title>
        <authorList>
            <person name="Song L."/>
            <person name="Nielsen L.J."/>
            <person name="Mohite O."/>
            <person name="Xu X."/>
            <person name="Weber T."/>
            <person name="Kovacs A.T."/>
        </authorList>
    </citation>
    <scope>NUCLEOTIDE SEQUENCE</scope>
    <source>
        <strain evidence="13">B2_4</strain>
    </source>
</reference>
<dbReference type="Proteomes" id="UP001177943">
    <property type="component" value="Chromosome"/>
</dbReference>
<keyword evidence="6 10" id="KW-0573">Peptidoglycan synthesis</keyword>
<keyword evidence="9 10" id="KW-0961">Cell wall biogenesis/degradation</keyword>
<keyword evidence="5 10" id="KW-0133">Cell shape</keyword>
<evidence type="ECO:0000313" key="14">
    <source>
        <dbReference type="Proteomes" id="UP001177943"/>
    </source>
</evidence>
<dbReference type="InterPro" id="IPR004276">
    <property type="entry name" value="GlycoTrans_28_N"/>
</dbReference>
<dbReference type="PANTHER" id="PTHR21015:SF27">
    <property type="entry name" value="UDP-N-ACETYLGLUCOSAMINE--N-ACETYLMURAMYL-(PENTAPEPTIDE) PYROPHOSPHORYL-UNDECAPRENOL N-ACETYLGLUCOSAMINE TRANSFERASE"/>
    <property type="match status" value="1"/>
</dbReference>
<dbReference type="Gene3D" id="3.40.50.2000">
    <property type="entry name" value="Glycogen Phosphorylase B"/>
    <property type="match status" value="2"/>
</dbReference>
<comment type="similarity">
    <text evidence="10">Belongs to the glycosyltransferase 28 family. MurG subfamily.</text>
</comment>
<dbReference type="GO" id="GO:0051301">
    <property type="term" value="P:cell division"/>
    <property type="evidence" value="ECO:0007669"/>
    <property type="project" value="UniProtKB-KW"/>
</dbReference>
<evidence type="ECO:0000256" key="9">
    <source>
        <dbReference type="ARBA" id="ARBA00023316"/>
    </source>
</evidence>
<dbReference type="RefSeq" id="WP_283927808.1">
    <property type="nucleotide sequence ID" value="NZ_CP126084.1"/>
</dbReference>
<comment type="function">
    <text evidence="10">Cell wall formation. Catalyzes the transfer of a GlcNAc subunit on undecaprenyl-pyrophosphoryl-MurNAc-pentapeptide (lipid intermediate I) to form undecaprenyl-pyrophosphoryl-MurNAc-(pentapeptide)GlcNAc (lipid intermediate II).</text>
</comment>
<evidence type="ECO:0000256" key="7">
    <source>
        <dbReference type="ARBA" id="ARBA00023136"/>
    </source>
</evidence>
<comment type="pathway">
    <text evidence="10">Cell wall biogenesis; peptidoglycan biosynthesis.</text>
</comment>
<evidence type="ECO:0000256" key="10">
    <source>
        <dbReference type="HAMAP-Rule" id="MF_00033"/>
    </source>
</evidence>
<dbReference type="PANTHER" id="PTHR21015">
    <property type="entry name" value="UDP-N-ACETYLGLUCOSAMINE--N-ACETYLMURAMYL-(PENTAPEPTIDE) PYROPHOSPHORYL-UNDECAPRENOL N-ACETYLGLUCOSAMINE TRANSFERASE 1"/>
    <property type="match status" value="1"/>
</dbReference>
<dbReference type="CDD" id="cd03785">
    <property type="entry name" value="GT28_MurG"/>
    <property type="match status" value="1"/>
</dbReference>
<feature type="binding site" evidence="10">
    <location>
        <position position="164"/>
    </location>
    <ligand>
        <name>UDP-N-acetyl-alpha-D-glucosamine</name>
        <dbReference type="ChEBI" id="CHEBI:57705"/>
    </ligand>
</feature>
<dbReference type="GO" id="GO:0008360">
    <property type="term" value="P:regulation of cell shape"/>
    <property type="evidence" value="ECO:0007669"/>
    <property type="project" value="UniProtKB-KW"/>
</dbReference>
<feature type="binding site" evidence="10">
    <location>
        <position position="194"/>
    </location>
    <ligand>
        <name>UDP-N-acetyl-alpha-D-glucosamine</name>
        <dbReference type="ChEBI" id="CHEBI:57705"/>
    </ligand>
</feature>
<dbReference type="Pfam" id="PF03033">
    <property type="entry name" value="Glyco_transf_28"/>
    <property type="match status" value="1"/>
</dbReference>
<dbReference type="InterPro" id="IPR007235">
    <property type="entry name" value="Glyco_trans_28_C"/>
</dbReference>
<keyword evidence="1 10" id="KW-1003">Cell membrane</keyword>
<evidence type="ECO:0000256" key="1">
    <source>
        <dbReference type="ARBA" id="ARBA00022475"/>
    </source>
</evidence>
<keyword evidence="3 10" id="KW-0328">Glycosyltransferase</keyword>
<dbReference type="HAMAP" id="MF_00033">
    <property type="entry name" value="MurG"/>
    <property type="match status" value="1"/>
</dbReference>
<organism evidence="13 14">
    <name type="scientific">Paenibacillus woosongensis</name>
    <dbReference type="NCBI Taxonomy" id="307580"/>
    <lineage>
        <taxon>Bacteria</taxon>
        <taxon>Bacillati</taxon>
        <taxon>Bacillota</taxon>
        <taxon>Bacilli</taxon>
        <taxon>Bacillales</taxon>
        <taxon>Paenibacillaceae</taxon>
        <taxon>Paenibacillus</taxon>
    </lineage>
</organism>
<keyword evidence="2 10" id="KW-0132">Cell division</keyword>
<gene>
    <name evidence="10" type="primary">murG</name>
    <name evidence="13" type="ORF">QNH46_09065</name>
</gene>
<feature type="domain" description="Glycosyl transferase family 28 C-terminal" evidence="12">
    <location>
        <begin position="187"/>
        <end position="340"/>
    </location>
</feature>
<proteinExistence type="inferred from homology"/>
<name>A0AA95I7R6_9BACL</name>
<evidence type="ECO:0000313" key="13">
    <source>
        <dbReference type="EMBL" id="WHX50776.1"/>
    </source>
</evidence>
<dbReference type="Pfam" id="PF04101">
    <property type="entry name" value="Glyco_tran_28_C"/>
    <property type="match status" value="1"/>
</dbReference>
<protein>
    <recommendedName>
        <fullName evidence="10">UDP-N-acetylglucosamine--N-acetylmuramyl-(pentapeptide) pyrophosphoryl-undecaprenol N-acetylglucosamine transferase</fullName>
        <ecNumber evidence="10">2.4.1.227</ecNumber>
    </recommendedName>
    <alternativeName>
        <fullName evidence="10">Undecaprenyl-PP-MurNAc-pentapeptide-UDPGlcNAc GlcNAc transferase</fullName>
    </alternativeName>
</protein>
<comment type="catalytic activity">
    <reaction evidence="10">
        <text>di-trans,octa-cis-undecaprenyl diphospho-N-acetyl-alpha-D-muramoyl-L-alanyl-D-glutamyl-meso-2,6-diaminopimeloyl-D-alanyl-D-alanine + UDP-N-acetyl-alpha-D-glucosamine = di-trans,octa-cis-undecaprenyl diphospho-[N-acetyl-alpha-D-glucosaminyl-(1-&gt;4)]-N-acetyl-alpha-D-muramoyl-L-alanyl-D-glutamyl-meso-2,6-diaminopimeloyl-D-alanyl-D-alanine + UDP + H(+)</text>
        <dbReference type="Rhea" id="RHEA:31227"/>
        <dbReference type="ChEBI" id="CHEBI:15378"/>
        <dbReference type="ChEBI" id="CHEBI:57705"/>
        <dbReference type="ChEBI" id="CHEBI:58223"/>
        <dbReference type="ChEBI" id="CHEBI:61387"/>
        <dbReference type="ChEBI" id="CHEBI:61388"/>
        <dbReference type="EC" id="2.4.1.227"/>
    </reaction>
</comment>
<dbReference type="GO" id="GO:0071555">
    <property type="term" value="P:cell wall organization"/>
    <property type="evidence" value="ECO:0007669"/>
    <property type="project" value="UniProtKB-KW"/>
</dbReference>
<evidence type="ECO:0000256" key="4">
    <source>
        <dbReference type="ARBA" id="ARBA00022679"/>
    </source>
</evidence>
<evidence type="ECO:0000256" key="3">
    <source>
        <dbReference type="ARBA" id="ARBA00022676"/>
    </source>
</evidence>
<dbReference type="GO" id="GO:0009252">
    <property type="term" value="P:peptidoglycan biosynthetic process"/>
    <property type="evidence" value="ECO:0007669"/>
    <property type="project" value="UniProtKB-UniRule"/>
</dbReference>
<evidence type="ECO:0000259" key="11">
    <source>
        <dbReference type="Pfam" id="PF03033"/>
    </source>
</evidence>
<evidence type="ECO:0000256" key="2">
    <source>
        <dbReference type="ARBA" id="ARBA00022618"/>
    </source>
</evidence>
<dbReference type="EC" id="2.4.1.227" evidence="10"/>
<feature type="domain" description="Glycosyltransferase family 28 N-terminal" evidence="11">
    <location>
        <begin position="4"/>
        <end position="139"/>
    </location>
</feature>
<dbReference type="NCBIfam" id="NF009102">
    <property type="entry name" value="PRK12446.1"/>
    <property type="match status" value="1"/>
</dbReference>
<dbReference type="InterPro" id="IPR006009">
    <property type="entry name" value="GlcNAc_MurG"/>
</dbReference>
<keyword evidence="7 10" id="KW-0472">Membrane</keyword>
<keyword evidence="8 10" id="KW-0131">Cell cycle</keyword>
<dbReference type="AlphaFoldDB" id="A0AA95I7R6"/>